<reference evidence="1 2" key="1">
    <citation type="submission" date="2018-09" db="EMBL/GenBank/DDBJ databases">
        <title>Genome sequence of Veillonella atypica isolated from periodontal Korean patients.</title>
        <authorList>
            <person name="Lee J.-H."/>
            <person name="Moon J.-H."/>
            <person name="Shin S.-Y."/>
        </authorList>
    </citation>
    <scope>NUCLEOTIDE SEQUENCE [LARGE SCALE GENOMIC DNA]</scope>
    <source>
        <strain evidence="1 2">KHUD_V1</strain>
    </source>
</reference>
<proteinExistence type="predicted"/>
<protein>
    <submittedName>
        <fullName evidence="1">Uncharacterized protein</fullName>
    </submittedName>
</protein>
<dbReference type="RefSeq" id="WP_119982105.1">
    <property type="nucleotide sequence ID" value="NZ_QXZZ01000007.1"/>
</dbReference>
<dbReference type="EMBL" id="QXZZ01000007">
    <property type="protein sequence ID" value="RJY51333.1"/>
    <property type="molecule type" value="Genomic_DNA"/>
</dbReference>
<evidence type="ECO:0000313" key="1">
    <source>
        <dbReference type="EMBL" id="RJY51333.1"/>
    </source>
</evidence>
<evidence type="ECO:0000313" key="2">
    <source>
        <dbReference type="Proteomes" id="UP000277803"/>
    </source>
</evidence>
<accession>A0A3A6WG03</accession>
<name>A0A3A6WG03_9FIRM</name>
<organism evidence="1 2">
    <name type="scientific">Veillonella atypica</name>
    <dbReference type="NCBI Taxonomy" id="39777"/>
    <lineage>
        <taxon>Bacteria</taxon>
        <taxon>Bacillati</taxon>
        <taxon>Bacillota</taxon>
        <taxon>Negativicutes</taxon>
        <taxon>Veillonellales</taxon>
        <taxon>Veillonellaceae</taxon>
        <taxon>Veillonella</taxon>
    </lineage>
</organism>
<dbReference type="AlphaFoldDB" id="A0A3A6WG03"/>
<dbReference type="Proteomes" id="UP000277803">
    <property type="component" value="Unassembled WGS sequence"/>
</dbReference>
<comment type="caution">
    <text evidence="1">The sequence shown here is derived from an EMBL/GenBank/DDBJ whole genome shotgun (WGS) entry which is preliminary data.</text>
</comment>
<gene>
    <name evidence="1" type="ORF">D2965_01530</name>
</gene>
<sequence>MIDERFERMKRKRNCRVHFDADSFQISDCTVAPVHDIPDVIHENQEFDFYVESTYDVYLLRIIHSYDCIVSIYPAKAEGIIYIVSSIPVSKNNTKEAIQKILHALEKYGFPKLKNPKSSITFCI</sequence>